<evidence type="ECO:0000256" key="11">
    <source>
        <dbReference type="RuleBase" id="RU000544"/>
    </source>
</evidence>
<dbReference type="GO" id="GO:0008270">
    <property type="term" value="F:zinc ion binding"/>
    <property type="evidence" value="ECO:0007669"/>
    <property type="project" value="UniProtKB-UniRule"/>
</dbReference>
<reference evidence="13 14" key="1">
    <citation type="submission" date="2018-10" db="EMBL/GenBank/DDBJ databases">
        <title>Phylogenomics of Brevibacillus.</title>
        <authorList>
            <person name="Dunlap C."/>
        </authorList>
    </citation>
    <scope>NUCLEOTIDE SEQUENCE [LARGE SCALE GENOMIC DNA]</scope>
    <source>
        <strain evidence="13 14">DSM 100115</strain>
    </source>
</reference>
<dbReference type="PIRSF" id="PIRSF035805">
    <property type="entry name" value="TK_cell"/>
    <property type="match status" value="1"/>
</dbReference>
<dbReference type="PROSITE" id="PS00603">
    <property type="entry name" value="TK_CELLULAR_TYPE"/>
    <property type="match status" value="1"/>
</dbReference>
<dbReference type="OrthoDB" id="9781579at2"/>
<dbReference type="PANTHER" id="PTHR11441:SF0">
    <property type="entry name" value="THYMIDINE KINASE, CYTOSOLIC"/>
    <property type="match status" value="1"/>
</dbReference>
<comment type="catalytic activity">
    <reaction evidence="8 11">
        <text>thymidine + ATP = dTMP + ADP + H(+)</text>
        <dbReference type="Rhea" id="RHEA:19129"/>
        <dbReference type="ChEBI" id="CHEBI:15378"/>
        <dbReference type="ChEBI" id="CHEBI:17748"/>
        <dbReference type="ChEBI" id="CHEBI:30616"/>
        <dbReference type="ChEBI" id="CHEBI:63528"/>
        <dbReference type="ChEBI" id="CHEBI:456216"/>
        <dbReference type="EC" id="2.7.1.21"/>
    </reaction>
</comment>
<dbReference type="NCBIfam" id="NF003300">
    <property type="entry name" value="PRK04296.1-5"/>
    <property type="match status" value="1"/>
</dbReference>
<feature type="binding site" evidence="8">
    <location>
        <position position="144"/>
    </location>
    <ligand>
        <name>Zn(2+)</name>
        <dbReference type="ChEBI" id="CHEBI:29105"/>
    </ligand>
</feature>
<evidence type="ECO:0000256" key="8">
    <source>
        <dbReference type="HAMAP-Rule" id="MF_00124"/>
    </source>
</evidence>
<dbReference type="AlphaFoldDB" id="A0A3M8B7R9"/>
<feature type="binding site" evidence="8">
    <location>
        <position position="184"/>
    </location>
    <ligand>
        <name>Zn(2+)</name>
        <dbReference type="ChEBI" id="CHEBI:29105"/>
    </ligand>
</feature>
<keyword evidence="3 8" id="KW-0237">DNA synthesis</keyword>
<dbReference type="InterPro" id="IPR027417">
    <property type="entry name" value="P-loop_NTPase"/>
</dbReference>
<organism evidence="13 14">
    <name type="scientific">Brevibacillus gelatini</name>
    <dbReference type="NCBI Taxonomy" id="1655277"/>
    <lineage>
        <taxon>Bacteria</taxon>
        <taxon>Bacillati</taxon>
        <taxon>Bacillota</taxon>
        <taxon>Bacilli</taxon>
        <taxon>Bacillales</taxon>
        <taxon>Paenibacillaceae</taxon>
        <taxon>Brevibacillus</taxon>
    </lineage>
</organism>
<evidence type="ECO:0000313" key="14">
    <source>
        <dbReference type="Proteomes" id="UP000268829"/>
    </source>
</evidence>
<dbReference type="Pfam" id="PF00265">
    <property type="entry name" value="TK"/>
    <property type="match status" value="1"/>
</dbReference>
<keyword evidence="14" id="KW-1185">Reference proteome</keyword>
<dbReference type="InterPro" id="IPR020633">
    <property type="entry name" value="Thymidine_kinase_CS"/>
</dbReference>
<evidence type="ECO:0000256" key="4">
    <source>
        <dbReference type="ARBA" id="ARBA00022679"/>
    </source>
</evidence>
<keyword evidence="8" id="KW-0963">Cytoplasm</keyword>
<dbReference type="HAMAP" id="MF_00124">
    <property type="entry name" value="Thymidine_kinase"/>
    <property type="match status" value="1"/>
</dbReference>
<evidence type="ECO:0000256" key="7">
    <source>
        <dbReference type="ARBA" id="ARBA00022840"/>
    </source>
</evidence>
<proteinExistence type="inferred from homology"/>
<feature type="active site" description="Proton acceptor" evidence="8 9">
    <location>
        <position position="87"/>
    </location>
</feature>
<dbReference type="GO" id="GO:0005524">
    <property type="term" value="F:ATP binding"/>
    <property type="evidence" value="ECO:0007669"/>
    <property type="project" value="UniProtKB-UniRule"/>
</dbReference>
<sequence length="193" mass="21967">MIFTAKLYFKYGQMNASKSILLLTTAHNYEKSGKKVMVFTPEIDIRFGKGKVTSRVGVSRDAIPIQPKTDVYSLIEENMPDCVLVDEIQFVDPIHIQQLAEVVDRLNIPVICYGLLKDFRNQLFKGSQAILCMADKIEEIKTVCSYCNRKATHILKFKDGIPVYTGKVIELGIEDVYKSVCRQHYKNPPTRGE</sequence>
<name>A0A3M8B7R9_9BACL</name>
<keyword evidence="4 8" id="KW-0808">Transferase</keyword>
<keyword evidence="5 8" id="KW-0547">Nucleotide-binding</keyword>
<dbReference type="Proteomes" id="UP000268829">
    <property type="component" value="Unassembled WGS sequence"/>
</dbReference>
<feature type="binding site" evidence="8">
    <location>
        <position position="181"/>
    </location>
    <ligand>
        <name>Zn(2+)</name>
        <dbReference type="ChEBI" id="CHEBI:29105"/>
    </ligand>
</feature>
<protein>
    <recommendedName>
        <fullName evidence="2 8">Thymidine kinase</fullName>
        <ecNumber evidence="2 8">2.7.1.21</ecNumber>
    </recommendedName>
</protein>
<evidence type="ECO:0000256" key="2">
    <source>
        <dbReference type="ARBA" id="ARBA00012118"/>
    </source>
</evidence>
<comment type="caution">
    <text evidence="13">The sequence shown here is derived from an EMBL/GenBank/DDBJ whole genome shotgun (WGS) entry which is preliminary data.</text>
</comment>
<evidence type="ECO:0000256" key="9">
    <source>
        <dbReference type="PIRSR" id="PIRSR035805-1"/>
    </source>
</evidence>
<dbReference type="Gene3D" id="3.40.50.300">
    <property type="entry name" value="P-loop containing nucleotide triphosphate hydrolases"/>
    <property type="match status" value="1"/>
</dbReference>
<keyword evidence="8" id="KW-0862">Zinc</keyword>
<evidence type="ECO:0000256" key="1">
    <source>
        <dbReference type="ARBA" id="ARBA00007587"/>
    </source>
</evidence>
<feature type="binding site" evidence="10">
    <location>
        <position position="177"/>
    </location>
    <ligand>
        <name>substrate</name>
    </ligand>
</feature>
<feature type="binding site" evidence="8">
    <location>
        <position position="147"/>
    </location>
    <ligand>
        <name>Zn(2+)</name>
        <dbReference type="ChEBI" id="CHEBI:29105"/>
    </ligand>
</feature>
<evidence type="ECO:0000313" key="13">
    <source>
        <dbReference type="EMBL" id="RNB59363.1"/>
    </source>
</evidence>
<dbReference type="EC" id="2.7.1.21" evidence="2 8"/>
<dbReference type="EMBL" id="RHHS01000013">
    <property type="protein sequence ID" value="RNB59363.1"/>
    <property type="molecule type" value="Genomic_DNA"/>
</dbReference>
<feature type="binding site" evidence="10">
    <location>
        <begin position="169"/>
        <end position="172"/>
    </location>
    <ligand>
        <name>substrate</name>
    </ligand>
</feature>
<dbReference type="InterPro" id="IPR001267">
    <property type="entry name" value="Thymidine_kinase"/>
</dbReference>
<evidence type="ECO:0000256" key="6">
    <source>
        <dbReference type="ARBA" id="ARBA00022777"/>
    </source>
</evidence>
<comment type="subunit">
    <text evidence="8">Homotetramer.</text>
</comment>
<keyword evidence="6 8" id="KW-0418">Kinase</keyword>
<dbReference type="GO" id="GO:0071897">
    <property type="term" value="P:DNA biosynthetic process"/>
    <property type="evidence" value="ECO:0007669"/>
    <property type="project" value="UniProtKB-KW"/>
</dbReference>
<dbReference type="GO" id="GO:0046104">
    <property type="term" value="P:thymidine metabolic process"/>
    <property type="evidence" value="ECO:0007669"/>
    <property type="project" value="TreeGrafter"/>
</dbReference>
<dbReference type="Gene3D" id="3.30.60.20">
    <property type="match status" value="1"/>
</dbReference>
<comment type="similarity">
    <text evidence="1 8 12">Belongs to the thymidine kinase family.</text>
</comment>
<dbReference type="SUPFAM" id="SSF52540">
    <property type="entry name" value="P-loop containing nucleoside triphosphate hydrolases"/>
    <property type="match status" value="1"/>
</dbReference>
<evidence type="ECO:0000256" key="10">
    <source>
        <dbReference type="PIRSR" id="PIRSR035805-2"/>
    </source>
</evidence>
<comment type="subcellular location">
    <subcellularLocation>
        <location evidence="8">Cytoplasm</location>
    </subcellularLocation>
</comment>
<accession>A0A3M8B7R9</accession>
<feature type="binding site" evidence="8">
    <location>
        <begin position="86"/>
        <end position="89"/>
    </location>
    <ligand>
        <name>ATP</name>
        <dbReference type="ChEBI" id="CHEBI:30616"/>
    </ligand>
</feature>
<evidence type="ECO:0000256" key="5">
    <source>
        <dbReference type="ARBA" id="ARBA00022741"/>
    </source>
</evidence>
<keyword evidence="7 8" id="KW-0067">ATP-binding</keyword>
<dbReference type="GO" id="GO:0004797">
    <property type="term" value="F:thymidine kinase activity"/>
    <property type="evidence" value="ECO:0007669"/>
    <property type="project" value="UniProtKB-UniRule"/>
</dbReference>
<keyword evidence="8" id="KW-0479">Metal-binding</keyword>
<evidence type="ECO:0000256" key="3">
    <source>
        <dbReference type="ARBA" id="ARBA00022634"/>
    </source>
</evidence>
<dbReference type="PANTHER" id="PTHR11441">
    <property type="entry name" value="THYMIDINE KINASE"/>
    <property type="match status" value="1"/>
</dbReference>
<gene>
    <name evidence="8" type="primary">tdk</name>
    <name evidence="13" type="ORF">EDM57_04265</name>
</gene>
<evidence type="ECO:0000256" key="12">
    <source>
        <dbReference type="RuleBase" id="RU004165"/>
    </source>
</evidence>
<dbReference type="RefSeq" id="WP_122903530.1">
    <property type="nucleotide sequence ID" value="NZ_RHHS01000013.1"/>
</dbReference>
<dbReference type="GO" id="GO:0005829">
    <property type="term" value="C:cytosol"/>
    <property type="evidence" value="ECO:0007669"/>
    <property type="project" value="TreeGrafter"/>
</dbReference>
<comment type="caution">
    <text evidence="8">Lacks conserved residue(s) required for the propagation of feature annotation.</text>
</comment>
<dbReference type="SUPFAM" id="SSF57716">
    <property type="entry name" value="Glucocorticoid receptor-like (DNA-binding domain)"/>
    <property type="match status" value="1"/>
</dbReference>